<reference evidence="2" key="1">
    <citation type="journal article" date="2014" name="Proc. Natl. Acad. Sci. U.S.A.">
        <title>Extensive sampling of basidiomycete genomes demonstrates inadequacy of the white-rot/brown-rot paradigm for wood decay fungi.</title>
        <authorList>
            <person name="Riley R."/>
            <person name="Salamov A.A."/>
            <person name="Brown D.W."/>
            <person name="Nagy L.G."/>
            <person name="Floudas D."/>
            <person name="Held B.W."/>
            <person name="Levasseur A."/>
            <person name="Lombard V."/>
            <person name="Morin E."/>
            <person name="Otillar R."/>
            <person name="Lindquist E.A."/>
            <person name="Sun H."/>
            <person name="LaButti K.M."/>
            <person name="Schmutz J."/>
            <person name="Jabbour D."/>
            <person name="Luo H."/>
            <person name="Baker S.E."/>
            <person name="Pisabarro A.G."/>
            <person name="Walton J.D."/>
            <person name="Blanchette R.A."/>
            <person name="Henrissat B."/>
            <person name="Martin F."/>
            <person name="Cullen D."/>
            <person name="Hibbett D.S."/>
            <person name="Grigoriev I.V."/>
        </authorList>
    </citation>
    <scope>NUCLEOTIDE SEQUENCE [LARGE SCALE GENOMIC DNA]</scope>
    <source>
        <strain evidence="2">MUCL 33604</strain>
    </source>
</reference>
<evidence type="ECO:0000313" key="2">
    <source>
        <dbReference type="Proteomes" id="UP000027265"/>
    </source>
</evidence>
<dbReference type="AlphaFoldDB" id="A0A067P531"/>
<proteinExistence type="predicted"/>
<dbReference type="Proteomes" id="UP000027265">
    <property type="component" value="Unassembled WGS sequence"/>
</dbReference>
<accession>A0A067P531</accession>
<name>A0A067P531_9AGAM</name>
<sequence length="159" mass="18119">MGPLRLTSICLESYSPQPRALDATNSPYSHLKLRTRSLRPISIYFTDRRSIPRSWPYFSETNPAHLLPRSYSNKLMQSIALSIPVLVGLRPTFPQASFRPRTAVHRELRSRGSLRTVLQETRFCQTNPFSISLWLHRTISDAFTCTAEPAGSTIVYLLP</sequence>
<dbReference type="EMBL" id="KL197768">
    <property type="protein sequence ID" value="KDQ50003.1"/>
    <property type="molecule type" value="Genomic_DNA"/>
</dbReference>
<dbReference type="HOGENOM" id="CLU_1661032_0_0_1"/>
<keyword evidence="2" id="KW-1185">Reference proteome</keyword>
<protein>
    <submittedName>
        <fullName evidence="1">Uncharacterized protein</fullName>
    </submittedName>
</protein>
<evidence type="ECO:0000313" key="1">
    <source>
        <dbReference type="EMBL" id="KDQ50003.1"/>
    </source>
</evidence>
<gene>
    <name evidence="1" type="ORF">JAAARDRAFT_609439</name>
</gene>
<dbReference type="InParanoid" id="A0A067P531"/>
<organism evidence="1 2">
    <name type="scientific">Jaapia argillacea MUCL 33604</name>
    <dbReference type="NCBI Taxonomy" id="933084"/>
    <lineage>
        <taxon>Eukaryota</taxon>
        <taxon>Fungi</taxon>
        <taxon>Dikarya</taxon>
        <taxon>Basidiomycota</taxon>
        <taxon>Agaricomycotina</taxon>
        <taxon>Agaricomycetes</taxon>
        <taxon>Agaricomycetidae</taxon>
        <taxon>Jaapiales</taxon>
        <taxon>Jaapiaceae</taxon>
        <taxon>Jaapia</taxon>
    </lineage>
</organism>